<feature type="transmembrane region" description="Helical" evidence="2">
    <location>
        <begin position="6"/>
        <end position="24"/>
    </location>
</feature>
<dbReference type="AlphaFoldDB" id="A0A1I7RP61"/>
<gene>
    <name evidence="3" type="ORF">BXYJ_LOCUS12426</name>
</gene>
<dbReference type="EMBL" id="CAJFCV020000005">
    <property type="protein sequence ID" value="CAG9124589.1"/>
    <property type="molecule type" value="Genomic_DNA"/>
</dbReference>
<dbReference type="EMBL" id="CAJFDI010000005">
    <property type="protein sequence ID" value="CAD5232335.1"/>
    <property type="molecule type" value="Genomic_DNA"/>
</dbReference>
<accession>A0A1I7RP61</accession>
<keyword evidence="2" id="KW-0812">Transmembrane</keyword>
<reference evidence="6" key="1">
    <citation type="submission" date="2016-11" db="UniProtKB">
        <authorList>
            <consortium name="WormBaseParasite"/>
        </authorList>
    </citation>
    <scope>IDENTIFICATION</scope>
</reference>
<dbReference type="Proteomes" id="UP000582659">
    <property type="component" value="Unassembled WGS sequence"/>
</dbReference>
<feature type="region of interest" description="Disordered" evidence="1">
    <location>
        <begin position="30"/>
        <end position="87"/>
    </location>
</feature>
<keyword evidence="2" id="KW-0472">Membrane</keyword>
<evidence type="ECO:0000313" key="6">
    <source>
        <dbReference type="WBParaSite" id="BXY_0250200.1"/>
    </source>
</evidence>
<name>A0A1I7RP61_BURXY</name>
<keyword evidence="5" id="KW-1185">Reference proteome</keyword>
<reference evidence="3" key="2">
    <citation type="submission" date="2020-09" db="EMBL/GenBank/DDBJ databases">
        <authorList>
            <person name="Kikuchi T."/>
        </authorList>
    </citation>
    <scope>NUCLEOTIDE SEQUENCE</scope>
    <source>
        <strain evidence="3">Ka4C1</strain>
    </source>
</reference>
<evidence type="ECO:0000313" key="5">
    <source>
        <dbReference type="Proteomes" id="UP000659654"/>
    </source>
</evidence>
<protein>
    <submittedName>
        <fullName evidence="3">(pine wood nematode) hypothetical protein</fullName>
    </submittedName>
</protein>
<evidence type="ECO:0000256" key="1">
    <source>
        <dbReference type="SAM" id="MobiDB-lite"/>
    </source>
</evidence>
<feature type="compositionally biased region" description="Polar residues" evidence="1">
    <location>
        <begin position="63"/>
        <end position="76"/>
    </location>
</feature>
<evidence type="ECO:0000313" key="3">
    <source>
        <dbReference type="EMBL" id="CAD5232335.1"/>
    </source>
</evidence>
<keyword evidence="2" id="KW-1133">Transmembrane helix</keyword>
<evidence type="ECO:0000256" key="2">
    <source>
        <dbReference type="SAM" id="Phobius"/>
    </source>
</evidence>
<evidence type="ECO:0000313" key="4">
    <source>
        <dbReference type="Proteomes" id="UP000095284"/>
    </source>
</evidence>
<proteinExistence type="predicted"/>
<dbReference type="WBParaSite" id="BXY_0250200.1">
    <property type="protein sequence ID" value="BXY_0250200.1"/>
    <property type="gene ID" value="BXY_0250200"/>
</dbReference>
<dbReference type="Proteomes" id="UP000095284">
    <property type="component" value="Unplaced"/>
</dbReference>
<sequence>MLLMIFWHILIVLFFSSGLMSLCAKEAQKRPAKQTKMSGEHGLKKSSASTDDKIEPQKKKSASVLSGTPNAKTSRGTKGDDDGEYEENANVESVIEVKQVGDQIIYIKNGEVIKVA</sequence>
<organism evidence="4 6">
    <name type="scientific">Bursaphelenchus xylophilus</name>
    <name type="common">Pinewood nematode worm</name>
    <name type="synonym">Aphelenchoides xylophilus</name>
    <dbReference type="NCBI Taxonomy" id="6326"/>
    <lineage>
        <taxon>Eukaryota</taxon>
        <taxon>Metazoa</taxon>
        <taxon>Ecdysozoa</taxon>
        <taxon>Nematoda</taxon>
        <taxon>Chromadorea</taxon>
        <taxon>Rhabditida</taxon>
        <taxon>Tylenchina</taxon>
        <taxon>Tylenchomorpha</taxon>
        <taxon>Aphelenchoidea</taxon>
        <taxon>Aphelenchoididae</taxon>
        <taxon>Bursaphelenchus</taxon>
    </lineage>
</organism>
<dbReference type="Proteomes" id="UP000659654">
    <property type="component" value="Unassembled WGS sequence"/>
</dbReference>